<organism evidence="1 2">
    <name type="scientific">Malus baccata</name>
    <name type="common">Siberian crab apple</name>
    <name type="synonym">Pyrus baccata</name>
    <dbReference type="NCBI Taxonomy" id="106549"/>
    <lineage>
        <taxon>Eukaryota</taxon>
        <taxon>Viridiplantae</taxon>
        <taxon>Streptophyta</taxon>
        <taxon>Embryophyta</taxon>
        <taxon>Tracheophyta</taxon>
        <taxon>Spermatophyta</taxon>
        <taxon>Magnoliopsida</taxon>
        <taxon>eudicotyledons</taxon>
        <taxon>Gunneridae</taxon>
        <taxon>Pentapetalae</taxon>
        <taxon>rosids</taxon>
        <taxon>fabids</taxon>
        <taxon>Rosales</taxon>
        <taxon>Rosaceae</taxon>
        <taxon>Amygdaloideae</taxon>
        <taxon>Maleae</taxon>
        <taxon>Malus</taxon>
    </lineage>
</organism>
<comment type="caution">
    <text evidence="1">The sequence shown here is derived from an EMBL/GenBank/DDBJ whole genome shotgun (WGS) entry which is preliminary data.</text>
</comment>
<name>A0A540MJI3_MALBA</name>
<keyword evidence="2" id="KW-1185">Reference proteome</keyword>
<accession>A0A540MJI3</accession>
<protein>
    <submittedName>
        <fullName evidence="1">Uncharacterized protein</fullName>
    </submittedName>
</protein>
<evidence type="ECO:0000313" key="2">
    <source>
        <dbReference type="Proteomes" id="UP000315295"/>
    </source>
</evidence>
<evidence type="ECO:0000313" key="1">
    <source>
        <dbReference type="EMBL" id="TQD98599.1"/>
    </source>
</evidence>
<proteinExistence type="predicted"/>
<reference evidence="1 2" key="1">
    <citation type="journal article" date="2019" name="G3 (Bethesda)">
        <title>Sequencing of a Wild Apple (Malus baccata) Genome Unravels the Differences Between Cultivated and Wild Apple Species Regarding Disease Resistance and Cold Tolerance.</title>
        <authorList>
            <person name="Chen X."/>
        </authorList>
    </citation>
    <scope>NUCLEOTIDE SEQUENCE [LARGE SCALE GENOMIC DNA]</scope>
    <source>
        <strain evidence="2">cv. Shandingzi</strain>
        <tissue evidence="1">Leaves</tissue>
    </source>
</reference>
<dbReference type="EMBL" id="VIEB01000251">
    <property type="protein sequence ID" value="TQD98599.1"/>
    <property type="molecule type" value="Genomic_DNA"/>
</dbReference>
<sequence length="123" mass="14221">MVTFTVVNCTKRTTSRVSKPTSGGREDYFWQVQLSNDKLKLNLQGGDKIVIHLEGYYSCTVKKIGVTLVWDKPLKENKHLGRGDYYYYEYESEAVPDWLYDESSPVPPGRQSFLFSQLLRSDI</sequence>
<dbReference type="AlphaFoldDB" id="A0A540MJI3"/>
<gene>
    <name evidence="1" type="ORF">C1H46_015847</name>
</gene>
<dbReference type="Proteomes" id="UP000315295">
    <property type="component" value="Unassembled WGS sequence"/>
</dbReference>